<feature type="non-terminal residue" evidence="2">
    <location>
        <position position="166"/>
    </location>
</feature>
<dbReference type="Proteomes" id="UP001497623">
    <property type="component" value="Unassembled WGS sequence"/>
</dbReference>
<dbReference type="PANTHER" id="PTHR45862">
    <property type="entry name" value="PROTEIN SGT1 HOMOLOG"/>
    <property type="match status" value="1"/>
</dbReference>
<feature type="region of interest" description="Disordered" evidence="1">
    <location>
        <begin position="123"/>
        <end position="166"/>
    </location>
</feature>
<reference evidence="2 3" key="1">
    <citation type="submission" date="2024-05" db="EMBL/GenBank/DDBJ databases">
        <authorList>
            <person name="Wallberg A."/>
        </authorList>
    </citation>
    <scope>NUCLEOTIDE SEQUENCE [LARGE SCALE GENOMIC DNA]</scope>
</reference>
<name>A0AAV2SCW7_MEGNR</name>
<keyword evidence="3" id="KW-1185">Reference proteome</keyword>
<evidence type="ECO:0008006" key="4">
    <source>
        <dbReference type="Google" id="ProtNLM"/>
    </source>
</evidence>
<comment type="caution">
    <text evidence="2">The sequence shown here is derived from an EMBL/GenBank/DDBJ whole genome shotgun (WGS) entry which is preliminary data.</text>
</comment>
<dbReference type="AlphaFoldDB" id="A0AAV2SCW7"/>
<evidence type="ECO:0000256" key="1">
    <source>
        <dbReference type="SAM" id="MobiDB-lite"/>
    </source>
</evidence>
<evidence type="ECO:0000313" key="3">
    <source>
        <dbReference type="Proteomes" id="UP001497623"/>
    </source>
</evidence>
<evidence type="ECO:0000313" key="2">
    <source>
        <dbReference type="EMBL" id="CAL4176376.1"/>
    </source>
</evidence>
<gene>
    <name evidence="2" type="ORF">MNOR_LOCUS34785</name>
</gene>
<dbReference type="InterPro" id="IPR011990">
    <property type="entry name" value="TPR-like_helical_dom_sf"/>
</dbReference>
<feature type="compositionally biased region" description="Basic and acidic residues" evidence="1">
    <location>
        <begin position="140"/>
        <end position="157"/>
    </location>
</feature>
<proteinExistence type="predicted"/>
<dbReference type="InterPro" id="IPR044563">
    <property type="entry name" value="Sgt1-like"/>
</dbReference>
<dbReference type="EMBL" id="CAXKWB010054957">
    <property type="protein sequence ID" value="CAL4176376.1"/>
    <property type="molecule type" value="Genomic_DNA"/>
</dbReference>
<feature type="compositionally biased region" description="Basic and acidic residues" evidence="1">
    <location>
        <begin position="123"/>
        <end position="133"/>
    </location>
</feature>
<dbReference type="GO" id="GO:0051087">
    <property type="term" value="F:protein-folding chaperone binding"/>
    <property type="evidence" value="ECO:0007669"/>
    <property type="project" value="InterPro"/>
</dbReference>
<dbReference type="Gene3D" id="1.25.40.10">
    <property type="entry name" value="Tetratricopeptide repeat domain"/>
    <property type="match status" value="1"/>
</dbReference>
<protein>
    <recommendedName>
        <fullName evidence="4">Tetratricopeptide repeat protein</fullName>
    </recommendedName>
</protein>
<sequence>MSGPTLQDELNRLHSEGKYMDAVELLTRAIRDKPDINELFLLRAHDLFKLEKFREAASDAGRAASLGAGVDAYLIQGKALFRIGKFKESYDAFKEGKNKAGHTGALDEYGQWMAWCEERIKKQEENEQKKKMESQASKNAQERIKKQEENEQKKKMESQASKNAQG</sequence>
<dbReference type="SUPFAM" id="SSF48452">
    <property type="entry name" value="TPR-like"/>
    <property type="match status" value="1"/>
</dbReference>
<accession>A0AAV2SCW7</accession>
<organism evidence="2 3">
    <name type="scientific">Meganyctiphanes norvegica</name>
    <name type="common">Northern krill</name>
    <name type="synonym">Thysanopoda norvegica</name>
    <dbReference type="NCBI Taxonomy" id="48144"/>
    <lineage>
        <taxon>Eukaryota</taxon>
        <taxon>Metazoa</taxon>
        <taxon>Ecdysozoa</taxon>
        <taxon>Arthropoda</taxon>
        <taxon>Crustacea</taxon>
        <taxon>Multicrustacea</taxon>
        <taxon>Malacostraca</taxon>
        <taxon>Eumalacostraca</taxon>
        <taxon>Eucarida</taxon>
        <taxon>Euphausiacea</taxon>
        <taxon>Euphausiidae</taxon>
        <taxon>Meganyctiphanes</taxon>
    </lineage>
</organism>